<reference evidence="3 4" key="1">
    <citation type="submission" date="2020-07" db="EMBL/GenBank/DDBJ databases">
        <authorList>
            <person name="Sun Q."/>
        </authorList>
    </citation>
    <scope>NUCLEOTIDE SEQUENCE [LARGE SCALE GENOMIC DNA]</scope>
    <source>
        <strain evidence="3 4">CGMCC 1.13654</strain>
    </source>
</reference>
<feature type="domain" description="Amidohydrolase 3" evidence="2">
    <location>
        <begin position="82"/>
        <end position="557"/>
    </location>
</feature>
<dbReference type="CDD" id="cd01300">
    <property type="entry name" value="YtcJ_like"/>
    <property type="match status" value="1"/>
</dbReference>
<feature type="chain" id="PRO_5032272126" evidence="1">
    <location>
        <begin position="21"/>
        <end position="561"/>
    </location>
</feature>
<evidence type="ECO:0000259" key="2">
    <source>
        <dbReference type="Pfam" id="PF07969"/>
    </source>
</evidence>
<dbReference type="InterPro" id="IPR013108">
    <property type="entry name" value="Amidohydro_3"/>
</dbReference>
<dbReference type="EMBL" id="JACEIB010000027">
    <property type="protein sequence ID" value="MBA2936453.1"/>
    <property type="molecule type" value="Genomic_DNA"/>
</dbReference>
<proteinExistence type="predicted"/>
<protein>
    <submittedName>
        <fullName evidence="3">Amidohydrolase</fullName>
    </submittedName>
</protein>
<dbReference type="AlphaFoldDB" id="A0A838LAL5"/>
<sequence length="561" mass="60808">MRSTLAALAVLALLSAPAHAKKKYGPAPETEGGLLDDVNGYTIARDGTVKRFNGLLIGKDGKVKALLQPGDKRPDWLDFRLDGHGRTLLPGLIDAHGHFMDLGFALTHVDLTGTTSLADMQTKVANYSASHQEPGWVQGWGWNQEQWGLGRFPTAADLDLAVKDRPVVLQRIDGHALLANTAAMRAAGITASTKDPVGGQIVRDAKGNPTGVFVDNAVDLIMRAVPAPAPIERDDAFRKAQEALLAFGITSTCDMKTTQDDWNVFRRAGDVNAIRLRIVAYGDGVETALSIAGNSPTRWLYSDHLRMVGVKLFLDGALGSRGAWLKQPYSDMPSTKGLPRLDDTKLKNLMSRAAMDNLQVAMHAIGDAANEEALSAIEELSETYKGDRRWRIEHAQIVDPADLPRFANNGIIASMQPTHETDDWKMAEKRLGPDRLKGAYAWATMESEHVPLAFGSDYPTESPNPFPGLAAAVSRQDAQGQPAGGWHPEQVITMPQALAAFTSGAAYAAQAEDKVGSLEPGHYADFVLVDTDPLTTQDSQAIRRTQVLETWIGGSRVWVKK</sequence>
<evidence type="ECO:0000313" key="3">
    <source>
        <dbReference type="EMBL" id="MBA2936453.1"/>
    </source>
</evidence>
<organism evidence="3 4">
    <name type="scientific">Sphingomonas chungangi</name>
    <dbReference type="NCBI Taxonomy" id="2683589"/>
    <lineage>
        <taxon>Bacteria</taxon>
        <taxon>Pseudomonadati</taxon>
        <taxon>Pseudomonadota</taxon>
        <taxon>Alphaproteobacteria</taxon>
        <taxon>Sphingomonadales</taxon>
        <taxon>Sphingomonadaceae</taxon>
        <taxon>Sphingomonas</taxon>
    </lineage>
</organism>
<keyword evidence="4" id="KW-1185">Reference proteome</keyword>
<dbReference type="PANTHER" id="PTHR22642:SF2">
    <property type="entry name" value="PROTEIN LONG AFTER FAR-RED 3"/>
    <property type="match status" value="1"/>
</dbReference>
<name>A0A838LAL5_9SPHN</name>
<dbReference type="InterPro" id="IPR033932">
    <property type="entry name" value="YtcJ-like"/>
</dbReference>
<dbReference type="InterPro" id="IPR011059">
    <property type="entry name" value="Metal-dep_hydrolase_composite"/>
</dbReference>
<dbReference type="Proteomes" id="UP000570166">
    <property type="component" value="Unassembled WGS sequence"/>
</dbReference>
<gene>
    <name evidence="3" type="ORF">HZF05_20410</name>
</gene>
<evidence type="ECO:0000256" key="1">
    <source>
        <dbReference type="SAM" id="SignalP"/>
    </source>
</evidence>
<comment type="caution">
    <text evidence="3">The sequence shown here is derived from an EMBL/GenBank/DDBJ whole genome shotgun (WGS) entry which is preliminary data.</text>
</comment>
<dbReference type="Pfam" id="PF07969">
    <property type="entry name" value="Amidohydro_3"/>
    <property type="match status" value="1"/>
</dbReference>
<dbReference type="SUPFAM" id="SSF51556">
    <property type="entry name" value="Metallo-dependent hydrolases"/>
    <property type="match status" value="1"/>
</dbReference>
<dbReference type="SUPFAM" id="SSF51338">
    <property type="entry name" value="Composite domain of metallo-dependent hydrolases"/>
    <property type="match status" value="1"/>
</dbReference>
<dbReference type="RefSeq" id="WP_160364299.1">
    <property type="nucleotide sequence ID" value="NZ_JACEIB010000027.1"/>
</dbReference>
<keyword evidence="3" id="KW-0378">Hydrolase</keyword>
<dbReference type="InterPro" id="IPR032466">
    <property type="entry name" value="Metal_Hydrolase"/>
</dbReference>
<dbReference type="Gene3D" id="3.20.20.140">
    <property type="entry name" value="Metal-dependent hydrolases"/>
    <property type="match status" value="1"/>
</dbReference>
<keyword evidence="1" id="KW-0732">Signal</keyword>
<dbReference type="Gene3D" id="2.30.40.10">
    <property type="entry name" value="Urease, subunit C, domain 1"/>
    <property type="match status" value="1"/>
</dbReference>
<accession>A0A838LAL5</accession>
<dbReference type="PANTHER" id="PTHR22642">
    <property type="entry name" value="IMIDAZOLONEPROPIONASE"/>
    <property type="match status" value="1"/>
</dbReference>
<evidence type="ECO:0000313" key="4">
    <source>
        <dbReference type="Proteomes" id="UP000570166"/>
    </source>
</evidence>
<feature type="signal peptide" evidence="1">
    <location>
        <begin position="1"/>
        <end position="20"/>
    </location>
</feature>
<dbReference type="GO" id="GO:0016810">
    <property type="term" value="F:hydrolase activity, acting on carbon-nitrogen (but not peptide) bonds"/>
    <property type="evidence" value="ECO:0007669"/>
    <property type="project" value="InterPro"/>
</dbReference>
<dbReference type="Gene3D" id="3.10.310.70">
    <property type="match status" value="1"/>
</dbReference>